<organism evidence="2 3">
    <name type="scientific">Chlamydomonas eustigma</name>
    <dbReference type="NCBI Taxonomy" id="1157962"/>
    <lineage>
        <taxon>Eukaryota</taxon>
        <taxon>Viridiplantae</taxon>
        <taxon>Chlorophyta</taxon>
        <taxon>core chlorophytes</taxon>
        <taxon>Chlorophyceae</taxon>
        <taxon>CS clade</taxon>
        <taxon>Chlamydomonadales</taxon>
        <taxon>Chlamydomonadaceae</taxon>
        <taxon>Chlamydomonas</taxon>
    </lineage>
</organism>
<evidence type="ECO:0000313" key="2">
    <source>
        <dbReference type="EMBL" id="GAX73508.1"/>
    </source>
</evidence>
<keyword evidence="3" id="KW-1185">Reference proteome</keyword>
<dbReference type="Proteomes" id="UP000232323">
    <property type="component" value="Unassembled WGS sequence"/>
</dbReference>
<proteinExistence type="predicted"/>
<protein>
    <submittedName>
        <fullName evidence="2">Uncharacterized protein</fullName>
    </submittedName>
</protein>
<feature type="region of interest" description="Disordered" evidence="1">
    <location>
        <begin position="1238"/>
        <end position="1260"/>
    </location>
</feature>
<feature type="region of interest" description="Disordered" evidence="1">
    <location>
        <begin position="285"/>
        <end position="312"/>
    </location>
</feature>
<gene>
    <name evidence="2" type="ORF">CEUSTIGMA_g960.t1</name>
</gene>
<evidence type="ECO:0000256" key="1">
    <source>
        <dbReference type="SAM" id="MobiDB-lite"/>
    </source>
</evidence>
<sequence length="2483" mass="268090">MLKGPAAYWLSNSFLPDTFNLSNTYPYCLPSDLSFHCIVHCCLSCGTPYSTRRPNNTGHCGHQSMEPNVLSMPPLKLDLNDADSLAAWQMLQPPEIPNCLQLSYSALANPHTTISAAASLPDGETQEPTRKQICKTIQTSLPLGKHSQSRKPAAISRQFEDHASVLGHVLGSLNLHNLGPWLPPALSALAAVNITHSKTVSGSPRCSISSPSTDTMYCTSMHSLPFNEQVSTNSIRHLVLQLNGFQQVSMLKLQEMLCTVHPNFHLIFPCMSVQLSYNIRTHSATDVDGKQQTEAESSSSWEDAHGFHSSSPPCSKKGVFVLEEGALAGLLVSVRGQARLPNFDAHASESLKLEHTKKLTSGTTSGTTIHSHVKKCHTTDGGVTVCNDRLDVPHEDMEGWRATGCPPAVRASGSSSSSLNEELMLLLDLYQKLAPTSGPIHAETELTVQGMYHGRGLHTNSKKTTNMPLTCRPQLPKHNRTFRAVQVSDSGQACDDVRILSTVVSTSDLSETHLYRETSCRTASDHFQPVAIINQAFGCEEADKKCVIRQQLLLSDSDDTQKSQMLDKKVPECLFRPCCDDEWNVGNSSVVESGQCSTAALHQDVSSPEADVSAQVLGVDCADVDCGSAQVLGVDCADVDCGSAQVLGVDCADVDCGSALFESEDQLPGDDDIGSLLSTSLSSSLHSDMMLHFSHSSTPEGDGVGTPDYHDQDTQSINENNKTHTQHIISDTDRISGGLVTDEHPHLYIHRRVMNTALINSDDMIMGHLHGSSARSELSKALSVSQRSDARSCCRTILWGEDAAAPQLSACKAGSAETLANFAEDEDLTFKFESDVEWLSGVNQDFHQTRFQTTSDGWLQQALEPVYLPESGEALPQLIEGQQTGQGYHAAGYEDQQDLSSWGCTSAEEMRLQQQLMESYQAARQVESVSNALEVGSTTQDLTQGDVLNRAGSSRECPVGRTYFYSCESDACSSALAQHDILVQCSLQVSENASRSPKRAQKCAASRASEGDVYIKPDLKESTMYDITPRSRIQHHNAPGFITHHSDTSGLIPAWQQTPNLPNIVRLNSLSHSGTGPLSAQQTLLATDSELSPSFISSLKAYCSQEPAKGDVSSAAHQDIILKSGLVHIVHGDSPCGHIVHDDSPCGHIVHGDSPCGHIVHGDSPCGHIVHDDSPCGHIVHGDSPCGHIVHGDSPCGQHGTEENAHDRRDAVHHTPAECGIHTMPLRSIALPEVDPKPMMSTSAKHLSNPELSPDSHLSLNPQSKVEFSCEAGLLVNPPEVGLTEALKDRVAVMNEARGLHHEDDDDVLCLLRFEHHVHGLDLFEKVSRGSNEGLKEEETSMEPTESPILDLLLSERRKLGHEGVENNTRMCGLVADDVADDVGAADYMQRLPKSCLFAPQLSGGSTAIPLMATEGLRNLLDSSGSSSMGDNYHVTDSGKCGGLSSFTLASSDGSLVTATSLQALVHMTDEREKALLLDVPSGAAIEQLPNPTLQILVSAYTPETNYCAAASERLPRSGVLMQSDDDDDDNLPGAPGHKVHNAASKVCPARYPKGSLVSSHDDVDECCVTTSTTTVTHQRTQLQAAPAFTEGCMAPETFGENEGALGVQNKNAKLDGGLIMKEQPSASLMFTPQADVPPSVHTSSMLVTPAEADVSPSVHTSNMLVTPAEADVSPSVHTSNMLVTPAEADVSPSVHTSSIQARANQNQERPPSAIRRSCRQYQSIPTSTMLPSTVVPTSQGTLSMLPSTVVPTSQGTLSMLPSTVVPTSQGTLSMLPSTVVPTSQGTLSMLPSTVVPTSQGTLSTHHPLIGTPPLPYSRLLELTLGMDSPLEILRCLCYLDHARFPVLQRLRLLGPEGLPMTVCLPLLDSGEAIRREVEGPLVRPSDQGVIPHSVPPQQQLLLLDLPSLHLLVISNLDLRLRDNGSSTEILSNLTQLRHLSYRLVAAAGGEDEEPDYCSSTLSTAPAVHIGLPRLASSLPCLEVLELTPVDCTDVSGVRALGTALSGLTSLALGFQLNGGRSHQLEQLPPGLGIKTPSFSLCSLDPVSLLEGCFTRLVRLSLTSPFLDIDTYQRCSVSNSQLNVPADEMMASEDGQQSSVEWRARRRCGYYDETESRCIRSSSSTSTLSTEIRGPALPSMPLLEDLIFEHCELLLPSLFQYQEENHELQPLSRQATQQVVTGEQQVLLIGPTEERLVLDTTDDERLKQQHHPYRLQQQHHPYRLQQQHHPYRLQQQHHPCRCIATEATSADPLSTRSNNIAAASLTMHDSRSSNNRMSGLWSRDMDLKEALRLVCLQQYGTAALPGNKPRVGDILHVTPKDEPVLTQASCSSTTVQAVQESEDSSTASWISGCDDGMLPAGSLPPTLPLQLMPRLRRVVFRELAAEAGCIPKHIGSISLRWPLIEQDPACSLSTSLLQGDDEYDGDLMFAASRISPATAAAAAAATSAPAGEGSRYGWDLCVVHRRTFCDSVDRLDVEARLGW</sequence>
<dbReference type="EMBL" id="BEGY01000004">
    <property type="protein sequence ID" value="GAX73508.1"/>
    <property type="molecule type" value="Genomic_DNA"/>
</dbReference>
<reference evidence="2 3" key="1">
    <citation type="submission" date="2017-08" db="EMBL/GenBank/DDBJ databases">
        <title>Acidophilic green algal genome provides insights into adaptation to an acidic environment.</title>
        <authorList>
            <person name="Hirooka S."/>
            <person name="Hirose Y."/>
            <person name="Kanesaki Y."/>
            <person name="Higuchi S."/>
            <person name="Fujiwara T."/>
            <person name="Onuma R."/>
            <person name="Era A."/>
            <person name="Ohbayashi R."/>
            <person name="Uzuka A."/>
            <person name="Nozaki H."/>
            <person name="Yoshikawa H."/>
            <person name="Miyagishima S.Y."/>
        </authorList>
    </citation>
    <scope>NUCLEOTIDE SEQUENCE [LARGE SCALE GENOMIC DNA]</scope>
    <source>
        <strain evidence="2 3">NIES-2499</strain>
    </source>
</reference>
<accession>A0A250WRQ1</accession>
<evidence type="ECO:0000313" key="3">
    <source>
        <dbReference type="Proteomes" id="UP000232323"/>
    </source>
</evidence>
<comment type="caution">
    <text evidence="2">The sequence shown here is derived from an EMBL/GenBank/DDBJ whole genome shotgun (WGS) entry which is preliminary data.</text>
</comment>
<name>A0A250WRQ1_9CHLO</name>